<dbReference type="EMBL" id="CP003532">
    <property type="protein sequence ID" value="AFK06843.1"/>
    <property type="molecule type" value="Genomic_DNA"/>
</dbReference>
<evidence type="ECO:0000256" key="1">
    <source>
        <dbReference type="SAM" id="MobiDB-lite"/>
    </source>
</evidence>
<name>I2F4J0_9BACT</name>
<feature type="region of interest" description="Disordered" evidence="1">
    <location>
        <begin position="1"/>
        <end position="31"/>
    </location>
</feature>
<dbReference type="KEGG" id="mpg:Theba_1141"/>
<sequence>MHTFKDFFFQERERTGYKGDREGRERKKERG</sequence>
<dbReference type="AlphaFoldDB" id="I2F4J0"/>
<dbReference type="HOGENOM" id="CLU_3397370_0_0_0"/>
<accession>I2F4J0</accession>
<evidence type="ECO:0000313" key="3">
    <source>
        <dbReference type="Proteomes" id="UP000002881"/>
    </source>
</evidence>
<evidence type="ECO:0000313" key="2">
    <source>
        <dbReference type="EMBL" id="AFK06843.1"/>
    </source>
</evidence>
<proteinExistence type="predicted"/>
<organism evidence="2 3">
    <name type="scientific">Mesotoga prima MesG1.Ag.4.2</name>
    <dbReference type="NCBI Taxonomy" id="660470"/>
    <lineage>
        <taxon>Bacteria</taxon>
        <taxon>Thermotogati</taxon>
        <taxon>Thermotogota</taxon>
        <taxon>Thermotogae</taxon>
        <taxon>Kosmotogales</taxon>
        <taxon>Kosmotogaceae</taxon>
        <taxon>Mesotoga</taxon>
    </lineage>
</organism>
<reference evidence="2 3" key="1">
    <citation type="journal article" date="2012" name="Genome Biol. Evol.">
        <title>Genome Sequence of the Mesophilic Thermotogales Bacterium Mesotoga prima MesG1.Ag.4.2 Reveals the Largest Thermotogales Genome To Date.</title>
        <authorList>
            <person name="Zhaxybayeva O."/>
            <person name="Swithers K.S."/>
            <person name="Foght J."/>
            <person name="Green A.G."/>
            <person name="Bruce D."/>
            <person name="Detter C."/>
            <person name="Han S."/>
            <person name="Teshima H."/>
            <person name="Han J."/>
            <person name="Woyke T."/>
            <person name="Pitluck S."/>
            <person name="Nolan M."/>
            <person name="Ivanova N."/>
            <person name="Pati A."/>
            <person name="Land M.L."/>
            <person name="Dlutek M."/>
            <person name="Doolittle W.F."/>
            <person name="Noll K.M."/>
            <person name="Nesbo C.L."/>
        </authorList>
    </citation>
    <scope>NUCLEOTIDE SEQUENCE [LARGE SCALE GENOMIC DNA]</scope>
    <source>
        <strain evidence="3">mesG1.Ag.4.2</strain>
    </source>
</reference>
<dbReference type="Proteomes" id="UP000002881">
    <property type="component" value="Chromosome"/>
</dbReference>
<keyword evidence="3" id="KW-1185">Reference proteome</keyword>
<gene>
    <name evidence="2" type="ORF">Theba_1141</name>
</gene>
<protein>
    <submittedName>
        <fullName evidence="2">Uncharacterized protein</fullName>
    </submittedName>
</protein>